<organism evidence="4 5">
    <name type="scientific">Acaulospora morrowiae</name>
    <dbReference type="NCBI Taxonomy" id="94023"/>
    <lineage>
        <taxon>Eukaryota</taxon>
        <taxon>Fungi</taxon>
        <taxon>Fungi incertae sedis</taxon>
        <taxon>Mucoromycota</taxon>
        <taxon>Glomeromycotina</taxon>
        <taxon>Glomeromycetes</taxon>
        <taxon>Diversisporales</taxon>
        <taxon>Acaulosporaceae</taxon>
        <taxon>Acaulospora</taxon>
    </lineage>
</organism>
<gene>
    <name evidence="4" type="ORF">AMORRO_LOCUS15317</name>
</gene>
<dbReference type="AlphaFoldDB" id="A0A9N9NR68"/>
<evidence type="ECO:0000259" key="3">
    <source>
        <dbReference type="Pfam" id="PF03914"/>
    </source>
</evidence>
<dbReference type="GO" id="GO:0042254">
    <property type="term" value="P:ribosome biogenesis"/>
    <property type="evidence" value="ECO:0007669"/>
    <property type="project" value="InterPro"/>
</dbReference>
<reference evidence="4" key="1">
    <citation type="submission" date="2021-06" db="EMBL/GenBank/DDBJ databases">
        <authorList>
            <person name="Kallberg Y."/>
            <person name="Tangrot J."/>
            <person name="Rosling A."/>
        </authorList>
    </citation>
    <scope>NUCLEOTIDE SEQUENCE</scope>
    <source>
        <strain evidence="4">CL551</strain>
    </source>
</reference>
<accession>A0A9N9NR68</accession>
<evidence type="ECO:0000313" key="4">
    <source>
        <dbReference type="EMBL" id="CAG8750463.1"/>
    </source>
</evidence>
<comment type="caution">
    <text evidence="4">The sequence shown here is derived from an EMBL/GenBank/DDBJ whole genome shotgun (WGS) entry which is preliminary data.</text>
</comment>
<protein>
    <submittedName>
        <fullName evidence="4">1536_t:CDS:1</fullName>
    </submittedName>
</protein>
<keyword evidence="5" id="KW-1185">Reference proteome</keyword>
<comment type="similarity">
    <text evidence="1">Belongs to the CBF/MAK21 family.</text>
</comment>
<evidence type="ECO:0000256" key="1">
    <source>
        <dbReference type="ARBA" id="ARBA00007797"/>
    </source>
</evidence>
<feature type="non-terminal residue" evidence="4">
    <location>
        <position position="1"/>
    </location>
</feature>
<dbReference type="EMBL" id="CAJVPV010035194">
    <property type="protein sequence ID" value="CAG8750463.1"/>
    <property type="molecule type" value="Genomic_DNA"/>
</dbReference>
<dbReference type="InterPro" id="IPR027193">
    <property type="entry name" value="Noc4"/>
</dbReference>
<evidence type="ECO:0000313" key="5">
    <source>
        <dbReference type="Proteomes" id="UP000789342"/>
    </source>
</evidence>
<dbReference type="Pfam" id="PF03914">
    <property type="entry name" value="CBF"/>
    <property type="match status" value="1"/>
</dbReference>
<feature type="domain" description="CCAAT-binding factor" evidence="3">
    <location>
        <begin position="128"/>
        <end position="283"/>
    </location>
</feature>
<sequence>MENTFAILEKLQTMPTVASEINKFWAGHPAPDISFDGDLEMGDKGTEEKNPHQTTTESSDKLSVLLQLSSHRRMFSDCWLALLKLPMKQESYKKILLIMHKKIIPHMPQPTLLMDYLTESYNAGGAISILALNGLFTLIHEHNLDYPDFYKKLYNLFDRNLMHVKYKSRFFRLADLFLSSTHLPVQLVASFIKRMSRLSLTSPPHGIVIIIPMIYNLIRRHPSCMILIHRPSESSFKTEDESCDTDPYDFNEPDPMKSNAIDSSLWEIKTLQEHYFPSVATLAKIFQDKFTRPSYDLEDFLDHTYTSLFETEIKRKSKKTPALAFEKPEFVFPTIENMVTEEMDAEEKEIRIANIMKGWEIF</sequence>
<dbReference type="GO" id="GO:0030692">
    <property type="term" value="C:Noc4p-Nop14p complex"/>
    <property type="evidence" value="ECO:0007669"/>
    <property type="project" value="TreeGrafter"/>
</dbReference>
<dbReference type="Proteomes" id="UP000789342">
    <property type="component" value="Unassembled WGS sequence"/>
</dbReference>
<feature type="compositionally biased region" description="Basic and acidic residues" evidence="2">
    <location>
        <begin position="41"/>
        <end position="51"/>
    </location>
</feature>
<evidence type="ECO:0000256" key="2">
    <source>
        <dbReference type="SAM" id="MobiDB-lite"/>
    </source>
</evidence>
<dbReference type="OrthoDB" id="10263185at2759"/>
<name>A0A9N9NR68_9GLOM</name>
<feature type="region of interest" description="Disordered" evidence="2">
    <location>
        <begin position="36"/>
        <end position="58"/>
    </location>
</feature>
<dbReference type="PANTHER" id="PTHR12455:SF0">
    <property type="entry name" value="NUCLEOLAR COMPLEX PROTEIN 4 HOMOLOG"/>
    <property type="match status" value="1"/>
</dbReference>
<dbReference type="PANTHER" id="PTHR12455">
    <property type="entry name" value="NUCLEOLAR COMPLEX PROTEIN 4"/>
    <property type="match status" value="1"/>
</dbReference>
<dbReference type="InterPro" id="IPR005612">
    <property type="entry name" value="CCAAT-binding_factor"/>
</dbReference>
<feature type="non-terminal residue" evidence="4">
    <location>
        <position position="362"/>
    </location>
</feature>
<proteinExistence type="inferred from homology"/>
<dbReference type="GO" id="GO:0032040">
    <property type="term" value="C:small-subunit processome"/>
    <property type="evidence" value="ECO:0007669"/>
    <property type="project" value="TreeGrafter"/>
</dbReference>